<accession>A0A126V216</accession>
<keyword evidence="2" id="KW-1185">Reference proteome</keyword>
<dbReference type="Proteomes" id="UP000070371">
    <property type="component" value="Chromosome"/>
</dbReference>
<protein>
    <submittedName>
        <fullName evidence="1">Uncharacterized protein</fullName>
    </submittedName>
</protein>
<dbReference type="AlphaFoldDB" id="A0A126V216"/>
<evidence type="ECO:0000313" key="1">
    <source>
        <dbReference type="EMBL" id="AML52368.1"/>
    </source>
</evidence>
<evidence type="ECO:0000313" key="2">
    <source>
        <dbReference type="Proteomes" id="UP000070371"/>
    </source>
</evidence>
<reference evidence="1 2" key="1">
    <citation type="submission" date="2016-02" db="EMBL/GenBank/DDBJ databases">
        <title>Complete genome sequence of Halocynthiibacter arcticus PAMC 20958t from arctic marine sediment.</title>
        <authorList>
            <person name="Lee Y.M."/>
            <person name="Baek K."/>
            <person name="Lee H.K."/>
            <person name="Shin S.C."/>
        </authorList>
    </citation>
    <scope>NUCLEOTIDE SEQUENCE [LARGE SCALE GENOMIC DNA]</scope>
    <source>
        <strain evidence="1">PAMC 20958</strain>
    </source>
</reference>
<name>A0A126V216_9RHOB</name>
<dbReference type="KEGG" id="hat:RC74_14760"/>
<organism evidence="1 2">
    <name type="scientific">Falsihalocynthiibacter arcticus</name>
    <dbReference type="NCBI Taxonomy" id="1579316"/>
    <lineage>
        <taxon>Bacteria</taxon>
        <taxon>Pseudomonadati</taxon>
        <taxon>Pseudomonadota</taxon>
        <taxon>Alphaproteobacteria</taxon>
        <taxon>Rhodobacterales</taxon>
        <taxon>Roseobacteraceae</taxon>
        <taxon>Falsihalocynthiibacter</taxon>
    </lineage>
</organism>
<sequence length="82" mass="8977">MARSPFFVAAQSLQLHRYAELSVGPHGCNEKFHTSATLRSFAEGAINFTWGYYDFIVGGAHPLNRGVDAFVIYGLATTDDHG</sequence>
<gene>
    <name evidence="1" type="ORF">RC74_14760</name>
</gene>
<dbReference type="EMBL" id="CP014327">
    <property type="protein sequence ID" value="AML52368.1"/>
    <property type="molecule type" value="Genomic_DNA"/>
</dbReference>
<proteinExistence type="predicted"/>